<proteinExistence type="predicted"/>
<gene>
    <name evidence="3" type="ORF">OM075_07350</name>
</gene>
<dbReference type="EMBL" id="JAPDPJ010000012">
    <property type="protein sequence ID" value="MCW3786276.1"/>
    <property type="molecule type" value="Genomic_DNA"/>
</dbReference>
<name>A0AAE3M3F0_9BACT</name>
<feature type="chain" id="PRO_5042140226" evidence="1">
    <location>
        <begin position="26"/>
        <end position="476"/>
    </location>
</feature>
<feature type="domain" description="SusE outer membrane protein" evidence="2">
    <location>
        <begin position="28"/>
        <end position="130"/>
    </location>
</feature>
<dbReference type="AlphaFoldDB" id="A0AAE3M3F0"/>
<protein>
    <submittedName>
        <fullName evidence="3">SusE domain-containing protein</fullName>
    </submittedName>
</protein>
<keyword evidence="4" id="KW-1185">Reference proteome</keyword>
<dbReference type="PROSITE" id="PS51257">
    <property type="entry name" value="PROKAR_LIPOPROTEIN"/>
    <property type="match status" value="1"/>
</dbReference>
<organism evidence="3 4">
    <name type="scientific">Plebeiibacterium sediminum</name>
    <dbReference type="NCBI Taxonomy" id="2992112"/>
    <lineage>
        <taxon>Bacteria</taxon>
        <taxon>Pseudomonadati</taxon>
        <taxon>Bacteroidota</taxon>
        <taxon>Bacteroidia</taxon>
        <taxon>Marinilabiliales</taxon>
        <taxon>Marinilabiliaceae</taxon>
        <taxon>Plebeiibacterium</taxon>
    </lineage>
</organism>
<evidence type="ECO:0000259" key="2">
    <source>
        <dbReference type="Pfam" id="PF14292"/>
    </source>
</evidence>
<dbReference type="Proteomes" id="UP001209229">
    <property type="component" value="Unassembled WGS sequence"/>
</dbReference>
<sequence>MKKILKQIYPLLLLLLTIVSCNEDAEYYTLNTPEDQMNLAASQERVVLEKVNETQDAITFTWNKAADRDIDTELVYYFRLYHAEMNALQSELIRVGKDASSITLNVRELNNILNSWGVLPGEEATVEAEVLAVAEDAPQYIKPEVSKTQFNIIGYDSSNKLYLTIEVAGQTRSISMDAVGEDVFNWNGEMNTCNFWFVRNSVDGIPAYLKGDTENSIVYSNTAQGEKFVADRYGAYDITVNLKELTVEITMSPINRLFLIASKDGNETVISLSEAELGSDTYYLRQEFEEGTQFRFSRNEDATWPAYAKGSDESTLELQEEGAEMFTVNKTATYVMTVNVNNLSLIFLDVYVPPTGVVAVVGDAVSDALWDAGRAVNNCSLVQRDVINHPEVISYTGRFEYHASGTENAFKFVGDPNWGNGLFAVIANSNPLNENEQAVTTDGSGDKKWKLQDDFVNGIYTLEMNLNTMKINLIKQ</sequence>
<keyword evidence="1" id="KW-0732">Signal</keyword>
<dbReference type="InterPro" id="IPR025970">
    <property type="entry name" value="SusE"/>
</dbReference>
<evidence type="ECO:0000313" key="3">
    <source>
        <dbReference type="EMBL" id="MCW3786276.1"/>
    </source>
</evidence>
<reference evidence="3" key="1">
    <citation type="submission" date="2022-10" db="EMBL/GenBank/DDBJ databases">
        <authorList>
            <person name="Yu W.X."/>
        </authorList>
    </citation>
    <scope>NUCLEOTIDE SEQUENCE</scope>
    <source>
        <strain evidence="3">AAT</strain>
    </source>
</reference>
<evidence type="ECO:0000256" key="1">
    <source>
        <dbReference type="SAM" id="SignalP"/>
    </source>
</evidence>
<accession>A0AAE3M3F0</accession>
<evidence type="ECO:0000313" key="4">
    <source>
        <dbReference type="Proteomes" id="UP001209229"/>
    </source>
</evidence>
<dbReference type="RefSeq" id="WP_301189842.1">
    <property type="nucleotide sequence ID" value="NZ_JAPDPJ010000012.1"/>
</dbReference>
<comment type="caution">
    <text evidence="3">The sequence shown here is derived from an EMBL/GenBank/DDBJ whole genome shotgun (WGS) entry which is preliminary data.</text>
</comment>
<dbReference type="Pfam" id="PF14292">
    <property type="entry name" value="SusE"/>
    <property type="match status" value="1"/>
</dbReference>
<feature type="signal peptide" evidence="1">
    <location>
        <begin position="1"/>
        <end position="25"/>
    </location>
</feature>